<dbReference type="SUPFAM" id="SSF53756">
    <property type="entry name" value="UDP-Glycosyltransferase/glycogen phosphorylase"/>
    <property type="match status" value="1"/>
</dbReference>
<dbReference type="CDD" id="cd03801">
    <property type="entry name" value="GT4_PimA-like"/>
    <property type="match status" value="1"/>
</dbReference>
<dbReference type="Proteomes" id="UP000231542">
    <property type="component" value="Unassembled WGS sequence"/>
</dbReference>
<keyword evidence="3" id="KW-0808">Transferase</keyword>
<dbReference type="GO" id="GO:0016757">
    <property type="term" value="F:glycosyltransferase activity"/>
    <property type="evidence" value="ECO:0007669"/>
    <property type="project" value="InterPro"/>
</dbReference>
<comment type="caution">
    <text evidence="3">The sequence shown here is derived from an EMBL/GenBank/DDBJ whole genome shotgun (WGS) entry which is preliminary data.</text>
</comment>
<dbReference type="PANTHER" id="PTHR46401:SF8">
    <property type="entry name" value="BLL6006 PROTEIN"/>
    <property type="match status" value="1"/>
</dbReference>
<reference evidence="3 4" key="1">
    <citation type="submission" date="2017-09" db="EMBL/GenBank/DDBJ databases">
        <title>Depth-based differentiation of microbial function through sediment-hosted aquifers and enrichment of novel symbionts in the deep terrestrial subsurface.</title>
        <authorList>
            <person name="Probst A.J."/>
            <person name="Ladd B."/>
            <person name="Jarett J.K."/>
            <person name="Geller-Mcgrath D.E."/>
            <person name="Sieber C.M."/>
            <person name="Emerson J.B."/>
            <person name="Anantharaman K."/>
            <person name="Thomas B.C."/>
            <person name="Malmstrom R."/>
            <person name="Stieglmeier M."/>
            <person name="Klingl A."/>
            <person name="Woyke T."/>
            <person name="Ryan C.M."/>
            <person name="Banfield J.F."/>
        </authorList>
    </citation>
    <scope>NUCLEOTIDE SEQUENCE [LARGE SCALE GENOMIC DNA]</scope>
    <source>
        <strain evidence="3">CG08_land_8_20_14_0_20_40_16</strain>
    </source>
</reference>
<dbReference type="Pfam" id="PF00534">
    <property type="entry name" value="Glycos_transf_1"/>
    <property type="match status" value="1"/>
</dbReference>
<dbReference type="Gene3D" id="3.40.50.2000">
    <property type="entry name" value="Glycogen Phosphorylase B"/>
    <property type="match status" value="2"/>
</dbReference>
<dbReference type="EMBL" id="PEXU01000014">
    <property type="protein sequence ID" value="PIS42899.1"/>
    <property type="molecule type" value="Genomic_DNA"/>
</dbReference>
<protein>
    <submittedName>
        <fullName evidence="3">Glycosyl transferase family 1</fullName>
    </submittedName>
</protein>
<evidence type="ECO:0000313" key="3">
    <source>
        <dbReference type="EMBL" id="PIS42899.1"/>
    </source>
</evidence>
<organism evidence="3 4">
    <name type="scientific">Candidatus Kerfeldbacteria bacterium CG08_land_8_20_14_0_20_40_16</name>
    <dbReference type="NCBI Taxonomy" id="2014244"/>
    <lineage>
        <taxon>Bacteria</taxon>
        <taxon>Candidatus Kerfeldiibacteriota</taxon>
    </lineage>
</organism>
<feature type="domain" description="Glycosyl transferase family 1" evidence="1">
    <location>
        <begin position="189"/>
        <end position="349"/>
    </location>
</feature>
<sequence>MNNKLKIAYIGQKGIENVVGGVETHVRELAIRAAKTGFYTTVYVRPYTQKEKVKYVKGVRVRKLLSLRTKHLDAITHVFLSTWHAILSKADIIHYHGVGPSLLSFIPRIFRPSAITVVTFHSIDRQHTKWNSIARFFLKMGEWTACRFPHITIAVSKDIAVYCEQHYKKKPIVIPNGIADPIYHEADLIKRKFGLEKESYLLILSRLVQHKNIHLVMKAFKKINTDLKLAIVGGGAFTNDYVKSLKELAQDDRRIVFTGECRGKILQELISNALFYINASDSEGCPTTALEVMSYGKTVLMSDLKVNQEVIGHLGHYFKPGDENDLQGTMEWLLANKEKIYEKQKNLAGYAISNYHWDSLAPAVFSVYRNFYKNEIALETAYQLKD</sequence>
<accession>A0A2H0YX83</accession>
<dbReference type="AlphaFoldDB" id="A0A2H0YX83"/>
<name>A0A2H0YX83_9BACT</name>
<dbReference type="Pfam" id="PF13439">
    <property type="entry name" value="Glyco_transf_4"/>
    <property type="match status" value="1"/>
</dbReference>
<proteinExistence type="predicted"/>
<dbReference type="InterPro" id="IPR028098">
    <property type="entry name" value="Glyco_trans_4-like_N"/>
</dbReference>
<dbReference type="PANTHER" id="PTHR46401">
    <property type="entry name" value="GLYCOSYLTRANSFERASE WBBK-RELATED"/>
    <property type="match status" value="1"/>
</dbReference>
<evidence type="ECO:0000313" key="4">
    <source>
        <dbReference type="Proteomes" id="UP000231542"/>
    </source>
</evidence>
<gene>
    <name evidence="3" type="ORF">COT24_01305</name>
</gene>
<feature type="domain" description="Glycosyltransferase subfamily 4-like N-terminal" evidence="2">
    <location>
        <begin position="19"/>
        <end position="178"/>
    </location>
</feature>
<dbReference type="InterPro" id="IPR001296">
    <property type="entry name" value="Glyco_trans_1"/>
</dbReference>
<evidence type="ECO:0000259" key="2">
    <source>
        <dbReference type="Pfam" id="PF13439"/>
    </source>
</evidence>
<evidence type="ECO:0000259" key="1">
    <source>
        <dbReference type="Pfam" id="PF00534"/>
    </source>
</evidence>